<organism evidence="6 7">
    <name type="scientific">Egicoccus halophilus</name>
    <dbReference type="NCBI Taxonomy" id="1670830"/>
    <lineage>
        <taxon>Bacteria</taxon>
        <taxon>Bacillati</taxon>
        <taxon>Actinomycetota</taxon>
        <taxon>Nitriliruptoria</taxon>
        <taxon>Egicoccales</taxon>
        <taxon>Egicoccaceae</taxon>
        <taxon>Egicoccus</taxon>
    </lineage>
</organism>
<dbReference type="Proteomes" id="UP000650511">
    <property type="component" value="Unassembled WGS sequence"/>
</dbReference>
<reference evidence="6" key="1">
    <citation type="journal article" date="2014" name="Int. J. Syst. Evol. Microbiol.">
        <title>Complete genome sequence of Corynebacterium casei LMG S-19264T (=DSM 44701T), isolated from a smear-ripened cheese.</title>
        <authorList>
            <consortium name="US DOE Joint Genome Institute (JGI-PGF)"/>
            <person name="Walter F."/>
            <person name="Albersmeier A."/>
            <person name="Kalinowski J."/>
            <person name="Ruckert C."/>
        </authorList>
    </citation>
    <scope>NUCLEOTIDE SEQUENCE</scope>
    <source>
        <strain evidence="6">CGMCC 1.14988</strain>
    </source>
</reference>
<dbReference type="InterPro" id="IPR011109">
    <property type="entry name" value="DNA_bind_recombinase_dom"/>
</dbReference>
<evidence type="ECO:0000256" key="1">
    <source>
        <dbReference type="ARBA" id="ARBA00022908"/>
    </source>
</evidence>
<dbReference type="AlphaFoldDB" id="A0A8J3ABB7"/>
<proteinExistence type="predicted"/>
<protein>
    <submittedName>
        <fullName evidence="6">Resolvase</fullName>
    </submittedName>
</protein>
<reference evidence="6" key="2">
    <citation type="submission" date="2020-09" db="EMBL/GenBank/DDBJ databases">
        <authorList>
            <person name="Sun Q."/>
            <person name="Zhou Y."/>
        </authorList>
    </citation>
    <scope>NUCLEOTIDE SEQUENCE</scope>
    <source>
        <strain evidence="6">CGMCC 1.14988</strain>
    </source>
</reference>
<dbReference type="CDD" id="cd03768">
    <property type="entry name" value="SR_ResInv"/>
    <property type="match status" value="1"/>
</dbReference>
<dbReference type="Pfam" id="PF00239">
    <property type="entry name" value="Resolvase"/>
    <property type="match status" value="1"/>
</dbReference>
<keyword evidence="2" id="KW-0238">DNA-binding</keyword>
<dbReference type="RefSeq" id="WP_205745238.1">
    <property type="nucleotide sequence ID" value="NZ_BMHA01000018.1"/>
</dbReference>
<evidence type="ECO:0000256" key="3">
    <source>
        <dbReference type="ARBA" id="ARBA00023172"/>
    </source>
</evidence>
<keyword evidence="7" id="KW-1185">Reference proteome</keyword>
<evidence type="ECO:0000256" key="4">
    <source>
        <dbReference type="PIRSR" id="PIRSR606118-50"/>
    </source>
</evidence>
<keyword evidence="3" id="KW-0233">DNA recombination</keyword>
<dbReference type="PROSITE" id="PS51736">
    <property type="entry name" value="RECOMBINASES_3"/>
    <property type="match status" value="1"/>
</dbReference>
<evidence type="ECO:0000313" key="6">
    <source>
        <dbReference type="EMBL" id="GGI09781.1"/>
    </source>
</evidence>
<comment type="caution">
    <text evidence="6">The sequence shown here is derived from an EMBL/GenBank/DDBJ whole genome shotgun (WGS) entry which is preliminary data.</text>
</comment>
<dbReference type="PANTHER" id="PTHR30461:SF2">
    <property type="entry name" value="SERINE RECOMBINASE PINE-RELATED"/>
    <property type="match status" value="1"/>
</dbReference>
<dbReference type="InterPro" id="IPR006118">
    <property type="entry name" value="Recombinase_CS"/>
</dbReference>
<feature type="active site" description="O-(5'-phospho-DNA)-serine intermediate" evidence="4">
    <location>
        <position position="10"/>
    </location>
</feature>
<gene>
    <name evidence="6" type="ORF">GCM10011354_35780</name>
</gene>
<accession>A0A8J3ABB7</accession>
<dbReference type="PANTHER" id="PTHR30461">
    <property type="entry name" value="DNA-INVERTASE FROM LAMBDOID PROPHAGE"/>
    <property type="match status" value="1"/>
</dbReference>
<evidence type="ECO:0000259" key="5">
    <source>
        <dbReference type="PROSITE" id="PS51736"/>
    </source>
</evidence>
<dbReference type="Gene3D" id="3.40.50.1390">
    <property type="entry name" value="Resolvase, N-terminal catalytic domain"/>
    <property type="match status" value="1"/>
</dbReference>
<feature type="domain" description="Resolvase/invertase-type recombinase catalytic" evidence="5">
    <location>
        <begin position="2"/>
        <end position="148"/>
    </location>
</feature>
<dbReference type="GO" id="GO:0015074">
    <property type="term" value="P:DNA integration"/>
    <property type="evidence" value="ECO:0007669"/>
    <property type="project" value="UniProtKB-KW"/>
</dbReference>
<dbReference type="Pfam" id="PF07508">
    <property type="entry name" value="Recombinase"/>
    <property type="match status" value="1"/>
</dbReference>
<evidence type="ECO:0000256" key="2">
    <source>
        <dbReference type="ARBA" id="ARBA00023125"/>
    </source>
</evidence>
<evidence type="ECO:0000313" key="7">
    <source>
        <dbReference type="Proteomes" id="UP000650511"/>
    </source>
</evidence>
<dbReference type="GO" id="GO:0000150">
    <property type="term" value="F:DNA strand exchange activity"/>
    <property type="evidence" value="ECO:0007669"/>
    <property type="project" value="InterPro"/>
</dbReference>
<dbReference type="InterPro" id="IPR036162">
    <property type="entry name" value="Resolvase-like_N_sf"/>
</dbReference>
<dbReference type="InterPro" id="IPR006119">
    <property type="entry name" value="Resolv_N"/>
</dbReference>
<dbReference type="SUPFAM" id="SSF53041">
    <property type="entry name" value="Resolvase-like"/>
    <property type="match status" value="1"/>
</dbReference>
<sequence length="221" mass="23437">MRVLGYPRVSTDEQARSGLGLVAQRASIEAEAARRGWTVDYATDDGISGSVPPADRPALGATLDRLDRGDVLIAAKLDRIGRSALDVLALAARADEEGWDLVVLDLGLDTSTPVGRFVLTMLAGVAELERGLIAARTRDALAAAKARGTRLGRPVETPETIRLTIAHLRREGWSLRAIADHLTAEGVPTARGGARWYPASVSGVLRSLALDAEAETAREVA</sequence>
<keyword evidence="1" id="KW-0229">DNA integration</keyword>
<dbReference type="PROSITE" id="PS00398">
    <property type="entry name" value="RECOMBINASES_2"/>
    <property type="match status" value="1"/>
</dbReference>
<dbReference type="InterPro" id="IPR050639">
    <property type="entry name" value="SSR_resolvase"/>
</dbReference>
<name>A0A8J3ABB7_9ACTN</name>
<dbReference type="EMBL" id="BMHA01000018">
    <property type="protein sequence ID" value="GGI09781.1"/>
    <property type="molecule type" value="Genomic_DNA"/>
</dbReference>
<dbReference type="GO" id="GO:0003677">
    <property type="term" value="F:DNA binding"/>
    <property type="evidence" value="ECO:0007669"/>
    <property type="project" value="UniProtKB-KW"/>
</dbReference>
<dbReference type="SMART" id="SM00857">
    <property type="entry name" value="Resolvase"/>
    <property type="match status" value="1"/>
</dbReference>